<dbReference type="PIRSF" id="PIRSF006092">
    <property type="entry name" value="GreA_GreB"/>
    <property type="match status" value="1"/>
</dbReference>
<dbReference type="GO" id="GO:0070063">
    <property type="term" value="F:RNA polymerase binding"/>
    <property type="evidence" value="ECO:0007669"/>
    <property type="project" value="InterPro"/>
</dbReference>
<dbReference type="SUPFAM" id="SSF54534">
    <property type="entry name" value="FKBP-like"/>
    <property type="match status" value="1"/>
</dbReference>
<dbReference type="Gene3D" id="3.10.50.30">
    <property type="entry name" value="Transcription elongation factor, GreA/GreB, C-terminal domain"/>
    <property type="match status" value="1"/>
</dbReference>
<dbReference type="SUPFAM" id="SSF46557">
    <property type="entry name" value="GreA transcript cleavage protein, N-terminal domain"/>
    <property type="match status" value="1"/>
</dbReference>
<dbReference type="AlphaFoldDB" id="A0AAU7V7Z1"/>
<dbReference type="FunFam" id="1.10.287.180:FF:000001">
    <property type="entry name" value="Transcription elongation factor GreA"/>
    <property type="match status" value="1"/>
</dbReference>
<dbReference type="EMBL" id="CP138335">
    <property type="protein sequence ID" value="XBW08399.1"/>
    <property type="molecule type" value="Genomic_DNA"/>
</dbReference>
<dbReference type="GO" id="GO:0032784">
    <property type="term" value="P:regulation of DNA-templated transcription elongation"/>
    <property type="evidence" value="ECO:0007669"/>
    <property type="project" value="UniProtKB-UniRule"/>
</dbReference>
<dbReference type="InterPro" id="IPR023459">
    <property type="entry name" value="Tscrpt_elong_fac_GreA/B_fam"/>
</dbReference>
<keyword evidence="4 8" id="KW-0238">DNA-binding</keyword>
<dbReference type="InterPro" id="IPR018151">
    <property type="entry name" value="TF_GreA/GreB_CS"/>
</dbReference>
<evidence type="ECO:0000256" key="6">
    <source>
        <dbReference type="ARBA" id="ARBA00024916"/>
    </source>
</evidence>
<dbReference type="InterPro" id="IPR022691">
    <property type="entry name" value="Tscrpt_elong_fac_GreA/B_N"/>
</dbReference>
<evidence type="ECO:0000259" key="9">
    <source>
        <dbReference type="Pfam" id="PF01272"/>
    </source>
</evidence>
<evidence type="ECO:0000256" key="2">
    <source>
        <dbReference type="ARBA" id="ARBA00013729"/>
    </source>
</evidence>
<dbReference type="Gene3D" id="1.10.287.180">
    <property type="entry name" value="Transcription elongation factor, GreA/GreB, N-terminal domain"/>
    <property type="match status" value="1"/>
</dbReference>
<feature type="domain" description="Transcription elongation factor GreA/GreB N-terminal" evidence="10">
    <location>
        <begin position="6"/>
        <end position="75"/>
    </location>
</feature>
<evidence type="ECO:0000256" key="5">
    <source>
        <dbReference type="ARBA" id="ARBA00023163"/>
    </source>
</evidence>
<evidence type="ECO:0000256" key="3">
    <source>
        <dbReference type="ARBA" id="ARBA00023015"/>
    </source>
</evidence>
<evidence type="ECO:0000259" key="10">
    <source>
        <dbReference type="Pfam" id="PF03449"/>
    </source>
</evidence>
<gene>
    <name evidence="8 11" type="primary">greA</name>
    <name evidence="11" type="ORF">SAC06_02255</name>
</gene>
<evidence type="ECO:0000256" key="8">
    <source>
        <dbReference type="HAMAP-Rule" id="MF_00105"/>
    </source>
</evidence>
<keyword evidence="5 8" id="KW-0804">Transcription</keyword>
<dbReference type="PANTHER" id="PTHR30437">
    <property type="entry name" value="TRANSCRIPTION ELONGATION FACTOR GREA"/>
    <property type="match status" value="1"/>
</dbReference>
<name>A0AAU7V7Z1_9ACTO</name>
<dbReference type="NCBIfam" id="NF001262">
    <property type="entry name" value="PRK00226.1-3"/>
    <property type="match status" value="1"/>
</dbReference>
<reference evidence="11" key="1">
    <citation type="submission" date="2023-11" db="EMBL/GenBank/DDBJ databases">
        <title>Scrofimicrobium hongkongense sp. nov., isolated from a patient with peritonitis.</title>
        <authorList>
            <person name="Lao H.Y."/>
            <person name="Wong A.Y.P."/>
            <person name="Ng T.L."/>
            <person name="Wong R.Y.L."/>
            <person name="Yau M.C.Y."/>
            <person name="Lam J.Y.W."/>
            <person name="Siu G.K.H."/>
        </authorList>
    </citation>
    <scope>NUCLEOTIDE SEQUENCE</scope>
    <source>
        <strain evidence="11">R131</strain>
    </source>
</reference>
<feature type="domain" description="Transcription elongation factor GreA/GreB C-terminal" evidence="9">
    <location>
        <begin position="82"/>
        <end position="154"/>
    </location>
</feature>
<dbReference type="InterPro" id="IPR001437">
    <property type="entry name" value="Tscrpt_elong_fac_GreA/B_C"/>
</dbReference>
<dbReference type="KEGG" id="sapp:SAC06_02255"/>
<dbReference type="HAMAP" id="MF_00105">
    <property type="entry name" value="GreA_GreB"/>
    <property type="match status" value="1"/>
</dbReference>
<dbReference type="InterPro" id="IPR036805">
    <property type="entry name" value="Tscrpt_elong_fac_GreA/B_N_sf"/>
</dbReference>
<dbReference type="PANTHER" id="PTHR30437:SF4">
    <property type="entry name" value="TRANSCRIPTION ELONGATION FACTOR GREA"/>
    <property type="match status" value="1"/>
</dbReference>
<dbReference type="InterPro" id="IPR036953">
    <property type="entry name" value="GreA/GreB_C_sf"/>
</dbReference>
<dbReference type="PROSITE" id="PS00829">
    <property type="entry name" value="GREAB_1"/>
    <property type="match status" value="1"/>
</dbReference>
<dbReference type="GO" id="GO:0003746">
    <property type="term" value="F:translation elongation factor activity"/>
    <property type="evidence" value="ECO:0007669"/>
    <property type="project" value="UniProtKB-KW"/>
</dbReference>
<dbReference type="Pfam" id="PF03449">
    <property type="entry name" value="GreA_GreB_N"/>
    <property type="match status" value="1"/>
</dbReference>
<evidence type="ECO:0000256" key="7">
    <source>
        <dbReference type="ARBA" id="ARBA00030776"/>
    </source>
</evidence>
<accession>A0AAU7V7Z1</accession>
<dbReference type="GO" id="GO:0003677">
    <property type="term" value="F:DNA binding"/>
    <property type="evidence" value="ECO:0007669"/>
    <property type="project" value="UniProtKB-UniRule"/>
</dbReference>
<sequence length="159" mass="17459">MSEAKWLTQAQYDAIKNELQDRVERRRPEIARLIEAARQEGDLKENGGYQAAREEQSMNETRIIQLEEILKNSEVGETPADDGVVEPGMVVTAKIMGKEEKFLLGSRNAGGDLGITVYSPEAPLGKALLGASRGDTVSYEAPNGKEIVVEILEVIPYQA</sequence>
<evidence type="ECO:0000256" key="1">
    <source>
        <dbReference type="ARBA" id="ARBA00008213"/>
    </source>
</evidence>
<evidence type="ECO:0000256" key="4">
    <source>
        <dbReference type="ARBA" id="ARBA00023125"/>
    </source>
</evidence>
<comment type="similarity">
    <text evidence="1 8">Belongs to the GreA/GreB family.</text>
</comment>
<organism evidence="11">
    <name type="scientific">Scrofimicrobium appendicitidis</name>
    <dbReference type="NCBI Taxonomy" id="3079930"/>
    <lineage>
        <taxon>Bacteria</taxon>
        <taxon>Bacillati</taxon>
        <taxon>Actinomycetota</taxon>
        <taxon>Actinomycetes</taxon>
        <taxon>Actinomycetales</taxon>
        <taxon>Actinomycetaceae</taxon>
        <taxon>Scrofimicrobium</taxon>
    </lineage>
</organism>
<keyword evidence="3 8" id="KW-0805">Transcription regulation</keyword>
<evidence type="ECO:0000313" key="11">
    <source>
        <dbReference type="EMBL" id="XBW08399.1"/>
    </source>
</evidence>
<dbReference type="Pfam" id="PF01272">
    <property type="entry name" value="GreA_GreB"/>
    <property type="match status" value="1"/>
</dbReference>
<keyword evidence="11" id="KW-0251">Elongation factor</keyword>
<dbReference type="RefSeq" id="WP_350258598.1">
    <property type="nucleotide sequence ID" value="NZ_CP138335.1"/>
</dbReference>
<dbReference type="InterPro" id="IPR028624">
    <property type="entry name" value="Tscrpt_elong_fac_GreA/B"/>
</dbReference>
<dbReference type="GO" id="GO:0006354">
    <property type="term" value="P:DNA-templated transcription elongation"/>
    <property type="evidence" value="ECO:0007669"/>
    <property type="project" value="TreeGrafter"/>
</dbReference>
<proteinExistence type="inferred from homology"/>
<protein>
    <recommendedName>
        <fullName evidence="2 8">Transcription elongation factor GreA</fullName>
    </recommendedName>
    <alternativeName>
        <fullName evidence="7 8">Transcript cleavage factor GreA</fullName>
    </alternativeName>
</protein>
<keyword evidence="11" id="KW-0648">Protein biosynthesis</keyword>
<comment type="function">
    <text evidence="6 8">Necessary for efficient RNA polymerase transcription elongation past template-encoded arresting sites. The arresting sites in DNA have the property of trapping a certain fraction of elongating RNA polymerases that pass through, resulting in locked ternary complexes. Cleavage of the nascent transcript by cleavage factors such as GreA or GreB allows the resumption of elongation from the new 3'terminus. GreA releases sequences of 2 to 3 nucleotides.</text>
</comment>